<gene>
    <name evidence="3" type="ORF">CORC01_02909</name>
</gene>
<organism evidence="3 4">
    <name type="scientific">Colletotrichum orchidophilum</name>
    <dbReference type="NCBI Taxonomy" id="1209926"/>
    <lineage>
        <taxon>Eukaryota</taxon>
        <taxon>Fungi</taxon>
        <taxon>Dikarya</taxon>
        <taxon>Ascomycota</taxon>
        <taxon>Pezizomycotina</taxon>
        <taxon>Sordariomycetes</taxon>
        <taxon>Hypocreomycetidae</taxon>
        <taxon>Glomerellales</taxon>
        <taxon>Glomerellaceae</taxon>
        <taxon>Colletotrichum</taxon>
    </lineage>
</organism>
<dbReference type="GeneID" id="34556069"/>
<proteinExistence type="predicted"/>
<protein>
    <submittedName>
        <fullName evidence="3">Uncharacterized protein</fullName>
    </submittedName>
</protein>
<feature type="compositionally biased region" description="Basic and acidic residues" evidence="1">
    <location>
        <begin position="144"/>
        <end position="153"/>
    </location>
</feature>
<dbReference type="EMBL" id="MJBS01000017">
    <property type="protein sequence ID" value="OHF01718.1"/>
    <property type="molecule type" value="Genomic_DNA"/>
</dbReference>
<reference evidence="3 4" key="1">
    <citation type="submission" date="2016-09" db="EMBL/GenBank/DDBJ databases">
        <authorList>
            <person name="Capua I."/>
            <person name="De Benedictis P."/>
            <person name="Joannis T."/>
            <person name="Lombin L.H."/>
            <person name="Cattoli G."/>
        </authorList>
    </citation>
    <scope>NUCLEOTIDE SEQUENCE [LARGE SCALE GENOMIC DNA]</scope>
    <source>
        <strain evidence="3 4">IMI 309357</strain>
    </source>
</reference>
<feature type="region of interest" description="Disordered" evidence="1">
    <location>
        <begin position="100"/>
        <end position="190"/>
    </location>
</feature>
<dbReference type="OrthoDB" id="5103744at2759"/>
<name>A0A1G4BK91_9PEZI</name>
<dbReference type="Proteomes" id="UP000176998">
    <property type="component" value="Unassembled WGS sequence"/>
</dbReference>
<evidence type="ECO:0000256" key="1">
    <source>
        <dbReference type="SAM" id="MobiDB-lite"/>
    </source>
</evidence>
<evidence type="ECO:0000256" key="2">
    <source>
        <dbReference type="SAM" id="Phobius"/>
    </source>
</evidence>
<keyword evidence="4" id="KW-1185">Reference proteome</keyword>
<feature type="transmembrane region" description="Helical" evidence="2">
    <location>
        <begin position="430"/>
        <end position="452"/>
    </location>
</feature>
<feature type="compositionally biased region" description="Low complexity" evidence="1">
    <location>
        <begin position="156"/>
        <end position="170"/>
    </location>
</feature>
<keyword evidence="2" id="KW-0472">Membrane</keyword>
<evidence type="ECO:0000313" key="4">
    <source>
        <dbReference type="Proteomes" id="UP000176998"/>
    </source>
</evidence>
<comment type="caution">
    <text evidence="3">The sequence shown here is derived from an EMBL/GenBank/DDBJ whole genome shotgun (WGS) entry which is preliminary data.</text>
</comment>
<feature type="transmembrane region" description="Helical" evidence="2">
    <location>
        <begin position="458"/>
        <end position="478"/>
    </location>
</feature>
<dbReference type="AlphaFoldDB" id="A0A1G4BK91"/>
<keyword evidence="2" id="KW-0812">Transmembrane</keyword>
<keyword evidence="2" id="KW-1133">Transmembrane helix</keyword>
<sequence length="482" mass="54398">MSSPSLPIPPPRAAYIPSNHARRAHDQEAGYDVVHYQDHNRTSTTPNQLESFENSFQRSWPRILISFATHNIAVNLNRSAWPGISLKLESQSNGLPLVESSQHADVTEQQHSALKNSPSQPKSREERAPLTPAASTSARPRRFKIGESGKFEPLDTATSTASENTANTTTRPLKTFLDLPTRPPHPSHDRRAKISDILEPLSSNAPFLLLCEGGKQDAVISPMKLPDTVDSKSLWATLSGVARQRPARWKRLFGPERLELVNIRIVGEHAHQSESFRGQFHRVNIDKRIEELQKQIEKHQFYRTRPFDPEYDDGEESVCYHDLESDKVQHGLDVCYWADCDSRDHRCCDLQRQVDRLREVSKLTMASTWAMVLANPELAVGNDMLHDKWIYSSKDIVPPRHSAVIRGVADIEFIGFRILDWPYISFSTPFGTILVGSTVVFILFVIAAQAIYRDWGVAYTAGAFFVALAGVLTTWIGWTKTR</sequence>
<evidence type="ECO:0000313" key="3">
    <source>
        <dbReference type="EMBL" id="OHF01718.1"/>
    </source>
</evidence>
<dbReference type="RefSeq" id="XP_022478860.1">
    <property type="nucleotide sequence ID" value="XM_022614559.1"/>
</dbReference>
<accession>A0A1G4BK91</accession>
<feature type="compositionally biased region" description="Polar residues" evidence="1">
    <location>
        <begin position="100"/>
        <end position="121"/>
    </location>
</feature>